<dbReference type="Pfam" id="PF00702">
    <property type="entry name" value="Hydrolase"/>
    <property type="match status" value="1"/>
</dbReference>
<dbReference type="SUPFAM" id="SSF56784">
    <property type="entry name" value="HAD-like"/>
    <property type="match status" value="1"/>
</dbReference>
<dbReference type="STRING" id="328396.RU93_GL000927"/>
<organism evidence="1 2">
    <name type="scientific">Enterococcus aquimarinus</name>
    <dbReference type="NCBI Taxonomy" id="328396"/>
    <lineage>
        <taxon>Bacteria</taxon>
        <taxon>Bacillati</taxon>
        <taxon>Bacillota</taxon>
        <taxon>Bacilli</taxon>
        <taxon>Lactobacillales</taxon>
        <taxon>Enterococcaceae</taxon>
        <taxon>Enterococcus</taxon>
    </lineage>
</organism>
<dbReference type="CDD" id="cd16416">
    <property type="entry name" value="HAD_BsYqeG-like"/>
    <property type="match status" value="1"/>
</dbReference>
<accession>A0A1L8QP59</accession>
<dbReference type="InterPro" id="IPR010021">
    <property type="entry name" value="PGPP1/Gep4"/>
</dbReference>
<evidence type="ECO:0000313" key="1">
    <source>
        <dbReference type="EMBL" id="OJG09216.1"/>
    </source>
</evidence>
<keyword evidence="2" id="KW-1185">Reference proteome</keyword>
<gene>
    <name evidence="1" type="ORF">RU93_GL000927</name>
</gene>
<protein>
    <submittedName>
        <fullName evidence="1">HAD phosphatase, family IIIA</fullName>
    </submittedName>
</protein>
<dbReference type="GO" id="GO:0008962">
    <property type="term" value="F:phosphatidylglycerophosphatase activity"/>
    <property type="evidence" value="ECO:0007669"/>
    <property type="project" value="InterPro"/>
</dbReference>
<dbReference type="InterPro" id="IPR006439">
    <property type="entry name" value="HAD-SF_hydro_IA"/>
</dbReference>
<sequence length="186" mass="21122">MLFDFFIKGENMFSKYKPTWMLEAIYQITPEQLEKQGVKAILADLDNTLIAWDNPNGTEELRAWLATMAAAKIPVIVVSNNNHDRVAKALTALNLDFIARALKPFPRGINQALTRLNLPKEAVIMVGDQIMTDIKSAHSAGVRSVLVKPVIATDSWKTQFNRLLERRIMKYLLAKNPEMKWQGELK</sequence>
<dbReference type="Gene3D" id="3.40.50.1000">
    <property type="entry name" value="HAD superfamily/HAD-like"/>
    <property type="match status" value="1"/>
</dbReference>
<proteinExistence type="predicted"/>
<dbReference type="InterPro" id="IPR006549">
    <property type="entry name" value="HAD-SF_hydro_IIIA"/>
</dbReference>
<dbReference type="InterPro" id="IPR036412">
    <property type="entry name" value="HAD-like_sf"/>
</dbReference>
<dbReference type="NCBIfam" id="TIGR01662">
    <property type="entry name" value="HAD-SF-IIIA"/>
    <property type="match status" value="1"/>
</dbReference>
<dbReference type="NCBIfam" id="TIGR01549">
    <property type="entry name" value="HAD-SF-IA-v1"/>
    <property type="match status" value="1"/>
</dbReference>
<dbReference type="InterPro" id="IPR023214">
    <property type="entry name" value="HAD_sf"/>
</dbReference>
<reference evidence="1 2" key="1">
    <citation type="submission" date="2014-12" db="EMBL/GenBank/DDBJ databases">
        <title>Draft genome sequences of 29 type strains of Enterococci.</title>
        <authorList>
            <person name="Zhong Z."/>
            <person name="Sun Z."/>
            <person name="Liu W."/>
            <person name="Zhang W."/>
            <person name="Zhang H."/>
        </authorList>
    </citation>
    <scope>NUCLEOTIDE SEQUENCE [LARGE SCALE GENOMIC DNA]</scope>
    <source>
        <strain evidence="1 2">DSM 17690</strain>
    </source>
</reference>
<name>A0A1L8QP59_9ENTE</name>
<dbReference type="EMBL" id="JXKD01000019">
    <property type="protein sequence ID" value="OJG09216.1"/>
    <property type="molecule type" value="Genomic_DNA"/>
</dbReference>
<dbReference type="NCBIfam" id="TIGR01668">
    <property type="entry name" value="YqeG_hyp_ppase"/>
    <property type="match status" value="1"/>
</dbReference>
<dbReference type="Proteomes" id="UP000182149">
    <property type="component" value="Unassembled WGS sequence"/>
</dbReference>
<dbReference type="AlphaFoldDB" id="A0A1L8QP59"/>
<comment type="caution">
    <text evidence="1">The sequence shown here is derived from an EMBL/GenBank/DDBJ whole genome shotgun (WGS) entry which is preliminary data.</text>
</comment>
<evidence type="ECO:0000313" key="2">
    <source>
        <dbReference type="Proteomes" id="UP000182149"/>
    </source>
</evidence>